<evidence type="ECO:0000313" key="3">
    <source>
        <dbReference type="EMBL" id="HJB90051.1"/>
    </source>
</evidence>
<reference evidence="3" key="1">
    <citation type="journal article" date="2021" name="PeerJ">
        <title>Extensive microbial diversity within the chicken gut microbiome revealed by metagenomics and culture.</title>
        <authorList>
            <person name="Gilroy R."/>
            <person name="Ravi A."/>
            <person name="Getino M."/>
            <person name="Pursley I."/>
            <person name="Horton D.L."/>
            <person name="Alikhan N.F."/>
            <person name="Baker D."/>
            <person name="Gharbi K."/>
            <person name="Hall N."/>
            <person name="Watson M."/>
            <person name="Adriaenssens E.M."/>
            <person name="Foster-Nyarko E."/>
            <person name="Jarju S."/>
            <person name="Secka A."/>
            <person name="Antonio M."/>
            <person name="Oren A."/>
            <person name="Chaudhuri R.R."/>
            <person name="La Ragione R."/>
            <person name="Hildebrand F."/>
            <person name="Pallen M.J."/>
        </authorList>
    </citation>
    <scope>NUCLEOTIDE SEQUENCE</scope>
    <source>
        <strain evidence="3">USAMLcec3-2134</strain>
    </source>
</reference>
<dbReference type="SUPFAM" id="SSF55729">
    <property type="entry name" value="Acyl-CoA N-acyltransferases (Nat)"/>
    <property type="match status" value="1"/>
</dbReference>
<dbReference type="PROSITE" id="PS51186">
    <property type="entry name" value="GNAT"/>
    <property type="match status" value="1"/>
</dbReference>
<keyword evidence="1 3" id="KW-0808">Transferase</keyword>
<dbReference type="PANTHER" id="PTHR13947:SF37">
    <property type="entry name" value="LD18367P"/>
    <property type="match status" value="1"/>
</dbReference>
<sequence>MFTIRTMRKEDYDQVYDLWMSIHGFSIRSIDDSREGVARFLRRNPDTSVVAVADGKVVGAILCGHDGRRGCLYHVCVREEYRMHGIGKAMVVACMNALKKEEISKVSLIAFTANDVGNAFWKRIGWTKREDLNYYDFVLNRENIEKFNA</sequence>
<comment type="caution">
    <text evidence="3">The sequence shown here is derived from an EMBL/GenBank/DDBJ whole genome shotgun (WGS) entry which is preliminary data.</text>
</comment>
<evidence type="ECO:0000259" key="2">
    <source>
        <dbReference type="PROSITE" id="PS51186"/>
    </source>
</evidence>
<keyword evidence="3" id="KW-0012">Acyltransferase</keyword>
<dbReference type="InterPro" id="IPR016181">
    <property type="entry name" value="Acyl_CoA_acyltransferase"/>
</dbReference>
<dbReference type="EMBL" id="DWXE01000005">
    <property type="protein sequence ID" value="HJB90051.1"/>
    <property type="molecule type" value="Genomic_DNA"/>
</dbReference>
<dbReference type="EC" id="2.3.1.-" evidence="3"/>
<name>A0A9D2SCH2_9FIRM</name>
<accession>A0A9D2SCH2</accession>
<dbReference type="PANTHER" id="PTHR13947">
    <property type="entry name" value="GNAT FAMILY N-ACETYLTRANSFERASE"/>
    <property type="match status" value="1"/>
</dbReference>
<evidence type="ECO:0000256" key="1">
    <source>
        <dbReference type="ARBA" id="ARBA00022679"/>
    </source>
</evidence>
<dbReference type="GO" id="GO:0008080">
    <property type="term" value="F:N-acetyltransferase activity"/>
    <property type="evidence" value="ECO:0007669"/>
    <property type="project" value="InterPro"/>
</dbReference>
<gene>
    <name evidence="3" type="ORF">H9763_01110</name>
</gene>
<dbReference type="Pfam" id="PF00583">
    <property type="entry name" value="Acetyltransf_1"/>
    <property type="match status" value="1"/>
</dbReference>
<dbReference type="Proteomes" id="UP000886883">
    <property type="component" value="Unassembled WGS sequence"/>
</dbReference>
<dbReference type="InterPro" id="IPR000182">
    <property type="entry name" value="GNAT_dom"/>
</dbReference>
<evidence type="ECO:0000313" key="4">
    <source>
        <dbReference type="Proteomes" id="UP000886883"/>
    </source>
</evidence>
<proteinExistence type="predicted"/>
<dbReference type="CDD" id="cd04301">
    <property type="entry name" value="NAT_SF"/>
    <property type="match status" value="1"/>
</dbReference>
<dbReference type="InterPro" id="IPR050769">
    <property type="entry name" value="NAT_camello-type"/>
</dbReference>
<organism evidence="3 4">
    <name type="scientific">Candidatus Eisenbergiella merdigallinarum</name>
    <dbReference type="NCBI Taxonomy" id="2838552"/>
    <lineage>
        <taxon>Bacteria</taxon>
        <taxon>Bacillati</taxon>
        <taxon>Bacillota</taxon>
        <taxon>Clostridia</taxon>
        <taxon>Lachnospirales</taxon>
        <taxon>Lachnospiraceae</taxon>
        <taxon>Eisenbergiella</taxon>
    </lineage>
</organism>
<dbReference type="AlphaFoldDB" id="A0A9D2SCH2"/>
<protein>
    <submittedName>
        <fullName evidence="3">GNAT family N-acetyltransferase</fullName>
        <ecNumber evidence="3">2.3.1.-</ecNumber>
    </submittedName>
</protein>
<reference evidence="3" key="2">
    <citation type="submission" date="2021-04" db="EMBL/GenBank/DDBJ databases">
        <authorList>
            <person name="Gilroy R."/>
        </authorList>
    </citation>
    <scope>NUCLEOTIDE SEQUENCE</scope>
    <source>
        <strain evidence="3">USAMLcec3-2134</strain>
    </source>
</reference>
<dbReference type="Gene3D" id="3.40.630.30">
    <property type="match status" value="1"/>
</dbReference>
<feature type="domain" description="N-acetyltransferase" evidence="2">
    <location>
        <begin position="2"/>
        <end position="145"/>
    </location>
</feature>